<evidence type="ECO:0000256" key="9">
    <source>
        <dbReference type="PIRSR" id="PIRSR000190-2"/>
    </source>
</evidence>
<evidence type="ECO:0000259" key="11">
    <source>
        <dbReference type="Pfam" id="PF10590"/>
    </source>
</evidence>
<feature type="binding site" evidence="7 9">
    <location>
        <begin position="140"/>
        <end position="141"/>
    </location>
    <ligand>
        <name>FMN</name>
        <dbReference type="ChEBI" id="CHEBI:58210"/>
    </ligand>
</feature>
<evidence type="ECO:0000256" key="2">
    <source>
        <dbReference type="ARBA" id="ARBA00011738"/>
    </source>
</evidence>
<dbReference type="OrthoDB" id="9780392at2"/>
<dbReference type="InterPro" id="IPR019576">
    <property type="entry name" value="Pyridoxamine_oxidase_dimer_C"/>
</dbReference>
<dbReference type="InterPro" id="IPR019740">
    <property type="entry name" value="Pyridox_Oxase_CS"/>
</dbReference>
<keyword evidence="5 7" id="KW-0560">Oxidoreductase</keyword>
<feature type="binding site" evidence="7 8">
    <location>
        <begin position="190"/>
        <end position="192"/>
    </location>
    <ligand>
        <name>substrate</name>
    </ligand>
</feature>
<dbReference type="SUPFAM" id="SSF50475">
    <property type="entry name" value="FMN-binding split barrel"/>
    <property type="match status" value="1"/>
</dbReference>
<comment type="pathway">
    <text evidence="7">Cofactor metabolism; pyridoxal 5'-phosphate salvage; pyridoxal 5'-phosphate from pyridoxine 5'-phosphate: step 1/1.</text>
</comment>
<evidence type="ECO:0000313" key="12">
    <source>
        <dbReference type="EMBL" id="PMS17390.1"/>
    </source>
</evidence>
<organism evidence="12 13">
    <name type="scientific">Trinickia dabaoshanensis</name>
    <dbReference type="NCBI Taxonomy" id="564714"/>
    <lineage>
        <taxon>Bacteria</taxon>
        <taxon>Pseudomonadati</taxon>
        <taxon>Pseudomonadota</taxon>
        <taxon>Betaproteobacteria</taxon>
        <taxon>Burkholderiales</taxon>
        <taxon>Burkholderiaceae</taxon>
        <taxon>Trinickia</taxon>
    </lineage>
</organism>
<dbReference type="Gene3D" id="2.30.110.10">
    <property type="entry name" value="Electron Transport, Fmn-binding Protein, Chain A"/>
    <property type="match status" value="1"/>
</dbReference>
<comment type="cofactor">
    <cofactor evidence="7 9">
        <name>FMN</name>
        <dbReference type="ChEBI" id="CHEBI:58210"/>
    </cofactor>
    <text evidence="7 9">Binds 1 FMN per subunit.</text>
</comment>
<comment type="caution">
    <text evidence="12">The sequence shown here is derived from an EMBL/GenBank/DDBJ whole genome shotgun (WGS) entry which is preliminary data.</text>
</comment>
<reference evidence="12 13" key="1">
    <citation type="submission" date="2018-01" db="EMBL/GenBank/DDBJ databases">
        <title>Whole genome analyses suggest that Burkholderia sensu lato contains two further novel genera in the rhizoxinica-symbiotica group Mycetohabitans gen. nov., and Trinickia gen. nov.: implications for the evolution of diazotrophy and nodulation in the Burkholderiaceae.</title>
        <authorList>
            <person name="Estrada-de los Santos P."/>
            <person name="Palmer M."/>
            <person name="Chavez-Ramirez B."/>
            <person name="Beukes C."/>
            <person name="Steenkamp E.T."/>
            <person name="Hirsch A.M."/>
            <person name="Manyaka P."/>
            <person name="Maluk M."/>
            <person name="Lafos M."/>
            <person name="Crook M."/>
            <person name="Gross E."/>
            <person name="Simon M.F."/>
            <person name="Bueno dos Reis Junior F."/>
            <person name="Poole P.S."/>
            <person name="Venter S.N."/>
            <person name="James E.K."/>
        </authorList>
    </citation>
    <scope>NUCLEOTIDE SEQUENCE [LARGE SCALE GENOMIC DNA]</scope>
    <source>
        <strain evidence="12 13">GIMN1.004</strain>
    </source>
</reference>
<dbReference type="EC" id="1.4.3.5" evidence="7"/>
<comment type="similarity">
    <text evidence="1 7">Belongs to the pyridoxamine 5'-phosphate oxidase family.</text>
</comment>
<dbReference type="GO" id="GO:0010181">
    <property type="term" value="F:FMN binding"/>
    <property type="evidence" value="ECO:0007669"/>
    <property type="project" value="UniProtKB-UniRule"/>
</dbReference>
<feature type="binding site" evidence="7 9">
    <location>
        <position position="194"/>
    </location>
    <ligand>
        <name>FMN</name>
        <dbReference type="ChEBI" id="CHEBI:58210"/>
    </ligand>
</feature>
<dbReference type="Pfam" id="PF01243">
    <property type="entry name" value="PNPOx_N"/>
    <property type="match status" value="1"/>
</dbReference>
<proteinExistence type="inferred from homology"/>
<gene>
    <name evidence="7 12" type="primary">pdxH</name>
    <name evidence="12" type="ORF">C0Z18_20065</name>
</gene>
<feature type="domain" description="Pyridoxamine 5'-phosphate oxidase N-terminal" evidence="10">
    <location>
        <begin position="34"/>
        <end position="153"/>
    </location>
</feature>
<evidence type="ECO:0000259" key="10">
    <source>
        <dbReference type="Pfam" id="PF01243"/>
    </source>
</evidence>
<evidence type="ECO:0000256" key="3">
    <source>
        <dbReference type="ARBA" id="ARBA00022630"/>
    </source>
</evidence>
<dbReference type="PIRSF" id="PIRSF000190">
    <property type="entry name" value="Pyd_amn-ph_oxd"/>
    <property type="match status" value="1"/>
</dbReference>
<evidence type="ECO:0000256" key="7">
    <source>
        <dbReference type="HAMAP-Rule" id="MF_01629"/>
    </source>
</evidence>
<dbReference type="GO" id="GO:0008615">
    <property type="term" value="P:pyridoxine biosynthetic process"/>
    <property type="evidence" value="ECO:0007669"/>
    <property type="project" value="UniProtKB-UniRule"/>
</dbReference>
<evidence type="ECO:0000256" key="4">
    <source>
        <dbReference type="ARBA" id="ARBA00022643"/>
    </source>
</evidence>
<feature type="binding site" evidence="7 9">
    <location>
        <position position="184"/>
    </location>
    <ligand>
        <name>FMN</name>
        <dbReference type="ChEBI" id="CHEBI:58210"/>
    </ligand>
</feature>
<evidence type="ECO:0000256" key="1">
    <source>
        <dbReference type="ARBA" id="ARBA00007301"/>
    </source>
</evidence>
<dbReference type="AlphaFoldDB" id="A0A2N7VJQ7"/>
<dbReference type="NCBIfam" id="TIGR00558">
    <property type="entry name" value="pdxH"/>
    <property type="match status" value="1"/>
</dbReference>
<evidence type="ECO:0000256" key="8">
    <source>
        <dbReference type="PIRSR" id="PIRSR000190-1"/>
    </source>
</evidence>
<feature type="domain" description="Pyridoxine 5'-phosphate oxidase dimerisation C-terminal" evidence="11">
    <location>
        <begin position="171"/>
        <end position="213"/>
    </location>
</feature>
<feature type="binding site" evidence="7 9">
    <location>
        <position position="82"/>
    </location>
    <ligand>
        <name>FMN</name>
        <dbReference type="ChEBI" id="CHEBI:58210"/>
    </ligand>
</feature>
<feature type="binding site" evidence="7 9">
    <location>
        <begin position="61"/>
        <end position="66"/>
    </location>
    <ligand>
        <name>FMN</name>
        <dbReference type="ChEBI" id="CHEBI:58210"/>
    </ligand>
</feature>
<dbReference type="GO" id="GO:0004733">
    <property type="term" value="F:pyridoxamine phosphate oxidase activity"/>
    <property type="evidence" value="ECO:0007669"/>
    <property type="project" value="UniProtKB-UniRule"/>
</dbReference>
<dbReference type="InterPro" id="IPR011576">
    <property type="entry name" value="Pyridox_Oxase_N"/>
</dbReference>
<dbReference type="FunFam" id="2.30.110.10:FF:000020">
    <property type="entry name" value="PNPO isoform 11"/>
    <property type="match status" value="1"/>
</dbReference>
<feature type="binding site" evidence="7 9">
    <location>
        <begin position="76"/>
        <end position="77"/>
    </location>
    <ligand>
        <name>FMN</name>
        <dbReference type="ChEBI" id="CHEBI:58210"/>
    </ligand>
</feature>
<dbReference type="InterPro" id="IPR000659">
    <property type="entry name" value="Pyridox_Oxase"/>
</dbReference>
<dbReference type="Pfam" id="PF10590">
    <property type="entry name" value="PNP_phzG_C"/>
    <property type="match status" value="1"/>
</dbReference>
<dbReference type="PANTHER" id="PTHR10851">
    <property type="entry name" value="PYRIDOXINE-5-PHOSPHATE OXIDASE"/>
    <property type="match status" value="1"/>
</dbReference>
<dbReference type="Proteomes" id="UP000235616">
    <property type="component" value="Unassembled WGS sequence"/>
</dbReference>
<dbReference type="EMBL" id="PNYA01000019">
    <property type="protein sequence ID" value="PMS17390.1"/>
    <property type="molecule type" value="Genomic_DNA"/>
</dbReference>
<feature type="binding site" evidence="8">
    <location>
        <begin position="8"/>
        <end position="11"/>
    </location>
    <ligand>
        <name>substrate</name>
    </ligand>
</feature>
<keyword evidence="13" id="KW-1185">Reference proteome</keyword>
<protein>
    <recommendedName>
        <fullName evidence="7">Pyridoxine/pyridoxamine 5'-phosphate oxidase</fullName>
        <ecNumber evidence="7">1.4.3.5</ecNumber>
    </recommendedName>
    <alternativeName>
        <fullName evidence="7">PNP/PMP oxidase</fullName>
        <shortName evidence="7">PNPOx</shortName>
    </alternativeName>
    <alternativeName>
        <fullName evidence="7">Pyridoxal 5'-phosphate synthase</fullName>
    </alternativeName>
</protein>
<feature type="binding site" evidence="7 8">
    <location>
        <position position="66"/>
    </location>
    <ligand>
        <name>substrate</name>
    </ligand>
</feature>
<feature type="binding site" evidence="7 8">
    <location>
        <position position="131"/>
    </location>
    <ligand>
        <name>substrate</name>
    </ligand>
</feature>
<accession>A0A2N7VJQ7</accession>
<sequence length="213" mass="24507">MTTLADLRKDYARGSLDETSVDADPIRQFDVWFKQALDARLPEPNTMTLATVDARGYPSARIVLIKGVDERGFVFFTNYESRKGLDLAANPHACLLFYWIELERQVRIEGTVVKTNAEDSDVYFHSRPLGSRIGAWASDQSRPIESRALLEAREKSFAERFGEHPPRPPHWGGYRLVPETIEFWQGRPSRLHDRILYTRQSAAETWRISRLSP</sequence>
<dbReference type="UniPathway" id="UPA01068">
    <property type="reaction ID" value="UER00304"/>
</dbReference>
<dbReference type="NCBIfam" id="NF004231">
    <property type="entry name" value="PRK05679.1"/>
    <property type="match status" value="1"/>
</dbReference>
<dbReference type="InterPro" id="IPR012349">
    <property type="entry name" value="Split_barrel_FMN-bd"/>
</dbReference>
<comment type="pathway">
    <text evidence="7">Cofactor metabolism; pyridoxal 5'-phosphate salvage; pyridoxal 5'-phosphate from pyridoxamine 5'-phosphate: step 1/1.</text>
</comment>
<comment type="catalytic activity">
    <reaction evidence="7">
        <text>pyridoxine 5'-phosphate + O2 = pyridoxal 5'-phosphate + H2O2</text>
        <dbReference type="Rhea" id="RHEA:15149"/>
        <dbReference type="ChEBI" id="CHEBI:15379"/>
        <dbReference type="ChEBI" id="CHEBI:16240"/>
        <dbReference type="ChEBI" id="CHEBI:58589"/>
        <dbReference type="ChEBI" id="CHEBI:597326"/>
        <dbReference type="EC" id="1.4.3.5"/>
    </reaction>
</comment>
<keyword evidence="4 7" id="KW-0288">FMN</keyword>
<dbReference type="PROSITE" id="PS01064">
    <property type="entry name" value="PYRIDOX_OXIDASE"/>
    <property type="match status" value="1"/>
</dbReference>
<comment type="subunit">
    <text evidence="2 7">Homodimer.</text>
</comment>
<comment type="function">
    <text evidence="7">Catalyzes the oxidation of either pyridoxine 5'-phosphate (PNP) or pyridoxamine 5'-phosphate (PMP) into pyridoxal 5'-phosphate (PLP).</text>
</comment>
<feature type="binding site" evidence="7 8">
    <location>
        <position position="123"/>
    </location>
    <ligand>
        <name>substrate</name>
    </ligand>
</feature>
<evidence type="ECO:0000256" key="5">
    <source>
        <dbReference type="ARBA" id="ARBA00023002"/>
    </source>
</evidence>
<evidence type="ECO:0000256" key="6">
    <source>
        <dbReference type="ARBA" id="ARBA00023096"/>
    </source>
</evidence>
<keyword evidence="6 7" id="KW-0664">Pyridoxine biosynthesis</keyword>
<dbReference type="HAMAP" id="MF_01629">
    <property type="entry name" value="PdxH"/>
    <property type="match status" value="1"/>
</dbReference>
<feature type="binding site" evidence="7 9">
    <location>
        <position position="105"/>
    </location>
    <ligand>
        <name>FMN</name>
        <dbReference type="ChEBI" id="CHEBI:58210"/>
    </ligand>
</feature>
<feature type="binding site" evidence="7 8">
    <location>
        <position position="127"/>
    </location>
    <ligand>
        <name>substrate</name>
    </ligand>
</feature>
<dbReference type="PANTHER" id="PTHR10851:SF0">
    <property type="entry name" value="PYRIDOXINE-5'-PHOSPHATE OXIDASE"/>
    <property type="match status" value="1"/>
</dbReference>
<dbReference type="RefSeq" id="WP_102647182.1">
    <property type="nucleotide sequence ID" value="NZ_PNYA01000019.1"/>
</dbReference>
<feature type="binding site" evidence="7 9">
    <location>
        <position position="83"/>
    </location>
    <ligand>
        <name>FMN</name>
        <dbReference type="ChEBI" id="CHEBI:58210"/>
    </ligand>
</feature>
<evidence type="ECO:0000313" key="13">
    <source>
        <dbReference type="Proteomes" id="UP000235616"/>
    </source>
</evidence>
<comment type="catalytic activity">
    <reaction evidence="7">
        <text>pyridoxamine 5'-phosphate + O2 + H2O = pyridoxal 5'-phosphate + H2O2 + NH4(+)</text>
        <dbReference type="Rhea" id="RHEA:15817"/>
        <dbReference type="ChEBI" id="CHEBI:15377"/>
        <dbReference type="ChEBI" id="CHEBI:15379"/>
        <dbReference type="ChEBI" id="CHEBI:16240"/>
        <dbReference type="ChEBI" id="CHEBI:28938"/>
        <dbReference type="ChEBI" id="CHEBI:58451"/>
        <dbReference type="ChEBI" id="CHEBI:597326"/>
        <dbReference type="EC" id="1.4.3.5"/>
    </reaction>
</comment>
<keyword evidence="3 7" id="KW-0285">Flavoprotein</keyword>
<name>A0A2N7VJQ7_9BURK</name>